<keyword evidence="3" id="KW-1185">Reference proteome</keyword>
<feature type="domain" description="WW" evidence="1">
    <location>
        <begin position="371"/>
        <end position="405"/>
    </location>
</feature>
<dbReference type="Gene3D" id="2.20.70.10">
    <property type="match status" value="2"/>
</dbReference>
<accession>A0A836C8I7</accession>
<dbReference type="InterPro" id="IPR001202">
    <property type="entry name" value="WW_dom"/>
</dbReference>
<protein>
    <recommendedName>
        <fullName evidence="1">WW domain-containing protein</fullName>
    </recommendedName>
</protein>
<gene>
    <name evidence="2" type="ORF">JKP88DRAFT_274386</name>
</gene>
<dbReference type="CDD" id="cd00201">
    <property type="entry name" value="WW"/>
    <property type="match status" value="2"/>
</dbReference>
<dbReference type="Proteomes" id="UP000664859">
    <property type="component" value="Unassembled WGS sequence"/>
</dbReference>
<feature type="domain" description="WW" evidence="1">
    <location>
        <begin position="437"/>
        <end position="468"/>
    </location>
</feature>
<evidence type="ECO:0000259" key="1">
    <source>
        <dbReference type="PROSITE" id="PS50020"/>
    </source>
</evidence>
<dbReference type="PROSITE" id="PS01159">
    <property type="entry name" value="WW_DOMAIN_1"/>
    <property type="match status" value="1"/>
</dbReference>
<dbReference type="Pfam" id="PF00397">
    <property type="entry name" value="WW"/>
    <property type="match status" value="2"/>
</dbReference>
<dbReference type="OrthoDB" id="207369at2759"/>
<organism evidence="2 3">
    <name type="scientific">Tribonema minus</name>
    <dbReference type="NCBI Taxonomy" id="303371"/>
    <lineage>
        <taxon>Eukaryota</taxon>
        <taxon>Sar</taxon>
        <taxon>Stramenopiles</taxon>
        <taxon>Ochrophyta</taxon>
        <taxon>PX clade</taxon>
        <taxon>Xanthophyceae</taxon>
        <taxon>Tribonematales</taxon>
        <taxon>Tribonemataceae</taxon>
        <taxon>Tribonema</taxon>
    </lineage>
</organism>
<dbReference type="SMART" id="SM00456">
    <property type="entry name" value="WW"/>
    <property type="match status" value="2"/>
</dbReference>
<dbReference type="EMBL" id="JAFCMP010000536">
    <property type="protein sequence ID" value="KAG5176574.1"/>
    <property type="molecule type" value="Genomic_DNA"/>
</dbReference>
<dbReference type="InterPro" id="IPR036020">
    <property type="entry name" value="WW_dom_sf"/>
</dbReference>
<comment type="caution">
    <text evidence="2">The sequence shown here is derived from an EMBL/GenBank/DDBJ whole genome shotgun (WGS) entry which is preliminary data.</text>
</comment>
<evidence type="ECO:0000313" key="3">
    <source>
        <dbReference type="Proteomes" id="UP000664859"/>
    </source>
</evidence>
<dbReference type="SUPFAM" id="SSF51045">
    <property type="entry name" value="WW domain"/>
    <property type="match status" value="1"/>
</dbReference>
<reference evidence="2" key="1">
    <citation type="submission" date="2021-02" db="EMBL/GenBank/DDBJ databases">
        <title>First Annotated Genome of the Yellow-green Alga Tribonema minus.</title>
        <authorList>
            <person name="Mahan K.M."/>
        </authorList>
    </citation>
    <scope>NUCLEOTIDE SEQUENCE</scope>
    <source>
        <strain evidence="2">UTEX B ZZ1240</strain>
    </source>
</reference>
<dbReference type="AlphaFoldDB" id="A0A836C8I7"/>
<name>A0A836C8I7_9STRA</name>
<dbReference type="PROSITE" id="PS50020">
    <property type="entry name" value="WW_DOMAIN_2"/>
    <property type="match status" value="2"/>
</dbReference>
<evidence type="ECO:0000313" key="2">
    <source>
        <dbReference type="EMBL" id="KAG5176574.1"/>
    </source>
</evidence>
<proteinExistence type="predicted"/>
<sequence length="468" mass="51528">MLPPKLRMSHERLLQATRRLPAPVARSHRQDPCHARAFEQRQWCVPDPDVRVLMSAAMGREQRLYAPPQRVLPSHALAAPQGLFRRVCRSAARQRRLLRARRSASVAVCRSHDARTLPLAADKTISRYDAVWRQLSDAYGDGASASVDVAASMQLSSRQVAMLAHPTLRPHTGLMHKLIILSWRQLSSRQLSSRQLSSRQLAMLADPALWPHSGGVRHYAQHMCAGLPGSLDPDGAAVMTQDRAARAAARCRQSVRRDAPRRRATSLCAPERLLQSLRAWDSKMVVWDRLLRCPLKLGCSRPRCGTSDDFQVSGRRLAQWRSSVLSAPAAAALNKAQYEQASAVLQERIRACWPSSSTPSVSTVTDPTGMQIIPSGWSAFVDDASGAPYYWHEATNTTSWTLPATDIMGGNSVNDDGALVPVEFGAGVNDDSALVPVEPDSGWVQLLDDESGCSYYFNAATQESKWAL</sequence>